<organism evidence="7 8">
    <name type="scientific">Vreelandella glaciei</name>
    <dbReference type="NCBI Taxonomy" id="186761"/>
    <lineage>
        <taxon>Bacteria</taxon>
        <taxon>Pseudomonadati</taxon>
        <taxon>Pseudomonadota</taxon>
        <taxon>Gammaproteobacteria</taxon>
        <taxon>Oceanospirillales</taxon>
        <taxon>Halomonadaceae</taxon>
        <taxon>Vreelandella</taxon>
    </lineage>
</organism>
<comment type="caution">
    <text evidence="7">The sequence shown here is derived from an EMBL/GenBank/DDBJ whole genome shotgun (WGS) entry which is preliminary data.</text>
</comment>
<keyword evidence="2" id="KW-0489">Methyltransferase</keyword>
<evidence type="ECO:0000256" key="1">
    <source>
        <dbReference type="ARBA" id="ARBA00011900"/>
    </source>
</evidence>
<dbReference type="SUPFAM" id="SSF53335">
    <property type="entry name" value="S-adenosyl-L-methionine-dependent methyltransferases"/>
    <property type="match status" value="1"/>
</dbReference>
<evidence type="ECO:0000256" key="3">
    <source>
        <dbReference type="ARBA" id="ARBA00022679"/>
    </source>
</evidence>
<gene>
    <name evidence="7" type="ORF">HZS80_06335</name>
</gene>
<comment type="catalytic activity">
    <reaction evidence="5">
        <text>a 2'-deoxyadenosine in DNA + S-adenosyl-L-methionine = an N(6)-methyl-2'-deoxyadenosine in DNA + S-adenosyl-L-homocysteine + H(+)</text>
        <dbReference type="Rhea" id="RHEA:15197"/>
        <dbReference type="Rhea" id="RHEA-COMP:12418"/>
        <dbReference type="Rhea" id="RHEA-COMP:12419"/>
        <dbReference type="ChEBI" id="CHEBI:15378"/>
        <dbReference type="ChEBI" id="CHEBI:57856"/>
        <dbReference type="ChEBI" id="CHEBI:59789"/>
        <dbReference type="ChEBI" id="CHEBI:90615"/>
        <dbReference type="ChEBI" id="CHEBI:90616"/>
        <dbReference type="EC" id="2.1.1.72"/>
    </reaction>
</comment>
<dbReference type="Pfam" id="PF07669">
    <property type="entry name" value="Eco57I"/>
    <property type="match status" value="1"/>
</dbReference>
<proteinExistence type="predicted"/>
<evidence type="ECO:0000256" key="5">
    <source>
        <dbReference type="ARBA" id="ARBA00047942"/>
    </source>
</evidence>
<dbReference type="InterPro" id="IPR029063">
    <property type="entry name" value="SAM-dependent_MTases_sf"/>
</dbReference>
<dbReference type="Proteomes" id="UP000526892">
    <property type="component" value="Unassembled WGS sequence"/>
</dbReference>
<dbReference type="GO" id="GO:0006304">
    <property type="term" value="P:DNA modification"/>
    <property type="evidence" value="ECO:0007669"/>
    <property type="project" value="InterPro"/>
</dbReference>
<reference evidence="7 8" key="1">
    <citation type="journal article" date="2003" name="Extremophiles">
        <title>Halomonas glaciei sp. nov. isolated from fast ice of Adelie Land, Antarctica.</title>
        <authorList>
            <person name="Reddy G.S."/>
            <person name="Raghavan P.U."/>
            <person name="Sarita N.B."/>
            <person name="Prakash J.S."/>
            <person name="Nagesh N."/>
            <person name="Delille D."/>
            <person name="Shivaji S."/>
        </authorList>
    </citation>
    <scope>NUCLEOTIDE SEQUENCE [LARGE SCALE GENOMIC DNA]</scope>
    <source>
        <strain evidence="7 8">DD39</strain>
    </source>
</reference>
<dbReference type="AlphaFoldDB" id="A0A7Z0LRQ9"/>
<protein>
    <recommendedName>
        <fullName evidence="1">site-specific DNA-methyltransferase (adenine-specific)</fullName>
        <ecNumber evidence="1">2.1.1.72</ecNumber>
    </recommendedName>
</protein>
<evidence type="ECO:0000313" key="8">
    <source>
        <dbReference type="Proteomes" id="UP000526892"/>
    </source>
</evidence>
<keyword evidence="3" id="KW-0808">Transferase</keyword>
<dbReference type="InterPro" id="IPR050953">
    <property type="entry name" value="N4_N6_ade-DNA_methylase"/>
</dbReference>
<dbReference type="RefSeq" id="WP_179915497.1">
    <property type="nucleotide sequence ID" value="NZ_JACCDE010000007.1"/>
</dbReference>
<dbReference type="EMBL" id="JACCDE010000007">
    <property type="protein sequence ID" value="NYS77336.1"/>
    <property type="molecule type" value="Genomic_DNA"/>
</dbReference>
<sequence length="682" mass="76471">MQPLDKALRNQLDRTVRKARPVAEQAAGAALEQLGVGEESAPGYLNDNQRALRRRLRAHARSLGDPLKEGAQAVTRLIGEIAYEHWHRMLFARFLAENELLMYDGVAVTLEECEELAEEEGHSSGWALAAKLASTMLPQVFRVDSPVFELTLAAEYQRELEELLAGLPVEVFHASDSLGWVYQFWQTDNKERINRSEVKIGADELPAVTQLFTEPYMVSFLLDNSLGAWWAALRLSDTDLANAESEQELRDKASLPGVPLEYLRFVKDEETGNWTPAAGTFDAWPQCLAELKTLDPCCGSGHFLVAALLMLVPMRRELEGLSARDAVDAVLRDNLHGLEIDQRCVELAAFALALTAWRFPATGGYRKLPELHLACSGLAINAKKSEWLDLAGNDTNLGIALEKLYNQFKDAPILGSLINPEASLDNETLFKQKWEEVGPIISKVLADERDEERSEVGVVAKGVAKSAVLLSQKYDLALTNVPYLGISKHHPRLIEFIEKNYSTGKYDLAMAFIERIREWIKPNGSYAVVSLGEWLYLGPYMQYRENYLEKHKPLLVLRLGWNAFSTPIRANPALIISQAGNEKESSFSLSDYSANKKIQDNVRSTVSGSISQVNIAQIRKNPDMRFINPESSERDLLVKFADARSGLHAGDLYQFFKMFWEVENLSWIWEPVQTAVNETANS</sequence>
<dbReference type="InterPro" id="IPR011639">
    <property type="entry name" value="MethylTrfase_TaqI-like_dom"/>
</dbReference>
<dbReference type="PANTHER" id="PTHR33841:SF1">
    <property type="entry name" value="DNA METHYLTRANSFERASE A"/>
    <property type="match status" value="1"/>
</dbReference>
<keyword evidence="8" id="KW-1185">Reference proteome</keyword>
<keyword evidence="4" id="KW-0949">S-adenosyl-L-methionine</keyword>
<accession>A0A7Z0LRQ9</accession>
<evidence type="ECO:0000256" key="4">
    <source>
        <dbReference type="ARBA" id="ARBA00022691"/>
    </source>
</evidence>
<evidence type="ECO:0000256" key="2">
    <source>
        <dbReference type="ARBA" id="ARBA00022603"/>
    </source>
</evidence>
<dbReference type="PRINTS" id="PR00507">
    <property type="entry name" value="N12N6MTFRASE"/>
</dbReference>
<dbReference type="EC" id="2.1.1.72" evidence="1"/>
<dbReference type="Gene3D" id="3.40.50.150">
    <property type="entry name" value="Vaccinia Virus protein VP39"/>
    <property type="match status" value="1"/>
</dbReference>
<evidence type="ECO:0000313" key="7">
    <source>
        <dbReference type="EMBL" id="NYS77336.1"/>
    </source>
</evidence>
<dbReference type="GO" id="GO:0009007">
    <property type="term" value="F:site-specific DNA-methyltransferase (adenine-specific) activity"/>
    <property type="evidence" value="ECO:0007669"/>
    <property type="project" value="UniProtKB-EC"/>
</dbReference>
<dbReference type="PANTHER" id="PTHR33841">
    <property type="entry name" value="DNA METHYLTRANSFERASE YEEA-RELATED"/>
    <property type="match status" value="1"/>
</dbReference>
<evidence type="ECO:0000259" key="6">
    <source>
        <dbReference type="Pfam" id="PF07669"/>
    </source>
</evidence>
<feature type="domain" description="Type II methyltransferase M.TaqI-like" evidence="6">
    <location>
        <begin position="334"/>
        <end position="552"/>
    </location>
</feature>
<dbReference type="GO" id="GO:0032259">
    <property type="term" value="P:methylation"/>
    <property type="evidence" value="ECO:0007669"/>
    <property type="project" value="UniProtKB-KW"/>
</dbReference>
<name>A0A7Z0LRQ9_9GAMM</name>